<evidence type="ECO:0000256" key="1">
    <source>
        <dbReference type="SAM" id="Phobius"/>
    </source>
</evidence>
<dbReference type="InterPro" id="IPR000504">
    <property type="entry name" value="RRM_dom"/>
</dbReference>
<gene>
    <name evidence="3" type="ORF">TRITD_2Av1G090570</name>
</gene>
<feature type="domain" description="RRM" evidence="2">
    <location>
        <begin position="106"/>
        <end position="139"/>
    </location>
</feature>
<accession>A0A9R1NR16</accession>
<reference evidence="3 4" key="1">
    <citation type="submission" date="2017-09" db="EMBL/GenBank/DDBJ databases">
        <authorList>
            <consortium name="International Durum Wheat Genome Sequencing Consortium (IDWGSC)"/>
            <person name="Milanesi L."/>
        </authorList>
    </citation>
    <scope>NUCLEOTIDE SEQUENCE [LARGE SCALE GENOMIC DNA]</scope>
    <source>
        <strain evidence="4">cv. Svevo</strain>
    </source>
</reference>
<evidence type="ECO:0000313" key="3">
    <source>
        <dbReference type="EMBL" id="VAH29614.1"/>
    </source>
</evidence>
<dbReference type="InterPro" id="IPR012677">
    <property type="entry name" value="Nucleotide-bd_a/b_plait_sf"/>
</dbReference>
<proteinExistence type="predicted"/>
<dbReference type="Gramene" id="TRITD2Av1G090570.1">
    <property type="protein sequence ID" value="TRITD2Av1G090570.1"/>
    <property type="gene ID" value="TRITD2Av1G090570"/>
</dbReference>
<dbReference type="SUPFAM" id="SSF54928">
    <property type="entry name" value="RNA-binding domain, RBD"/>
    <property type="match status" value="1"/>
</dbReference>
<dbReference type="Gene3D" id="3.30.70.330">
    <property type="match status" value="1"/>
</dbReference>
<dbReference type="GO" id="GO:0003723">
    <property type="term" value="F:RNA binding"/>
    <property type="evidence" value="ECO:0007669"/>
    <property type="project" value="InterPro"/>
</dbReference>
<sequence length="144" mass="16566">MNTKSIYLTCFACFVECFPVFLSMVFFIISNIQHYTMSHRIADSAHTPTYFTSVTCGTIFLWDRRGDDPNNWKEWCSHVLSYPGKSIQQNKRDMFVAFEGVLMSAREPRGFGFVQYFNPDDAADGKYYMDGQVICGKQVTVLFA</sequence>
<dbReference type="Proteomes" id="UP000324705">
    <property type="component" value="Chromosome 2A"/>
</dbReference>
<keyword evidence="1" id="KW-0472">Membrane</keyword>
<keyword evidence="1" id="KW-1133">Transmembrane helix</keyword>
<dbReference type="EMBL" id="LT934113">
    <property type="protein sequence ID" value="VAH29614.1"/>
    <property type="molecule type" value="Genomic_DNA"/>
</dbReference>
<feature type="transmembrane region" description="Helical" evidence="1">
    <location>
        <begin position="6"/>
        <end position="29"/>
    </location>
</feature>
<evidence type="ECO:0000259" key="2">
    <source>
        <dbReference type="Pfam" id="PF00076"/>
    </source>
</evidence>
<organism evidence="3 4">
    <name type="scientific">Triticum turgidum subsp. durum</name>
    <name type="common">Durum wheat</name>
    <name type="synonym">Triticum durum</name>
    <dbReference type="NCBI Taxonomy" id="4567"/>
    <lineage>
        <taxon>Eukaryota</taxon>
        <taxon>Viridiplantae</taxon>
        <taxon>Streptophyta</taxon>
        <taxon>Embryophyta</taxon>
        <taxon>Tracheophyta</taxon>
        <taxon>Spermatophyta</taxon>
        <taxon>Magnoliopsida</taxon>
        <taxon>Liliopsida</taxon>
        <taxon>Poales</taxon>
        <taxon>Poaceae</taxon>
        <taxon>BOP clade</taxon>
        <taxon>Pooideae</taxon>
        <taxon>Triticodae</taxon>
        <taxon>Triticeae</taxon>
        <taxon>Triticinae</taxon>
        <taxon>Triticum</taxon>
    </lineage>
</organism>
<dbReference type="InterPro" id="IPR035979">
    <property type="entry name" value="RBD_domain_sf"/>
</dbReference>
<protein>
    <recommendedName>
        <fullName evidence="2">RRM domain-containing protein</fullName>
    </recommendedName>
</protein>
<dbReference type="Pfam" id="PF00076">
    <property type="entry name" value="RRM_1"/>
    <property type="match status" value="1"/>
</dbReference>
<keyword evidence="1" id="KW-0812">Transmembrane</keyword>
<keyword evidence="4" id="KW-1185">Reference proteome</keyword>
<name>A0A9R1NR16_TRITD</name>
<evidence type="ECO:0000313" key="4">
    <source>
        <dbReference type="Proteomes" id="UP000324705"/>
    </source>
</evidence>
<dbReference type="AlphaFoldDB" id="A0A9R1NR16"/>